<dbReference type="GO" id="GO:0005886">
    <property type="term" value="C:plasma membrane"/>
    <property type="evidence" value="ECO:0007669"/>
    <property type="project" value="UniProtKB-SubCell"/>
</dbReference>
<evidence type="ECO:0000256" key="1">
    <source>
        <dbReference type="ARBA" id="ARBA00004651"/>
    </source>
</evidence>
<dbReference type="Pfam" id="PF03994">
    <property type="entry name" value="DUF350"/>
    <property type="match status" value="1"/>
</dbReference>
<keyword evidence="5 7" id="KW-1133">Transmembrane helix</keyword>
<organism evidence="8 9">
    <name type="scientific">Deinococcus peraridilitoris (strain DSM 19664 / LMG 22246 / CIP 109416 / KR-200)</name>
    <dbReference type="NCBI Taxonomy" id="937777"/>
    <lineage>
        <taxon>Bacteria</taxon>
        <taxon>Thermotogati</taxon>
        <taxon>Deinococcota</taxon>
        <taxon>Deinococci</taxon>
        <taxon>Deinococcales</taxon>
        <taxon>Deinococcaceae</taxon>
        <taxon>Deinococcus</taxon>
    </lineage>
</organism>
<keyword evidence="6 7" id="KW-0472">Membrane</keyword>
<comment type="similarity">
    <text evidence="2">Belongs to the UPF0719 family.</text>
</comment>
<evidence type="ECO:0000256" key="7">
    <source>
        <dbReference type="SAM" id="Phobius"/>
    </source>
</evidence>
<dbReference type="PATRIC" id="fig|937777.3.peg.2199"/>
<keyword evidence="4 7" id="KW-0812">Transmembrane</keyword>
<keyword evidence="3" id="KW-1003">Cell membrane</keyword>
<comment type="subcellular location">
    <subcellularLocation>
        <location evidence="1">Cell membrane</location>
        <topology evidence="1">Multi-pass membrane protein</topology>
    </subcellularLocation>
</comment>
<protein>
    <submittedName>
        <fullName evidence="8">Putative membrane protein</fullName>
    </submittedName>
</protein>
<dbReference type="Proteomes" id="UP000010467">
    <property type="component" value="Chromosome"/>
</dbReference>
<dbReference type="EMBL" id="CP003382">
    <property type="protein sequence ID" value="AFZ67683.1"/>
    <property type="molecule type" value="Genomic_DNA"/>
</dbReference>
<dbReference type="AlphaFoldDB" id="L0A1B8"/>
<feature type="transmembrane region" description="Helical" evidence="7">
    <location>
        <begin position="52"/>
        <end position="71"/>
    </location>
</feature>
<evidence type="ECO:0000256" key="2">
    <source>
        <dbReference type="ARBA" id="ARBA00005779"/>
    </source>
</evidence>
<keyword evidence="9" id="KW-1185">Reference proteome</keyword>
<accession>L0A1B8</accession>
<dbReference type="STRING" id="937777.Deipe_2198"/>
<gene>
    <name evidence="8" type="ordered locus">Deipe_2198</name>
</gene>
<dbReference type="RefSeq" id="WP_015235986.1">
    <property type="nucleotide sequence ID" value="NC_019793.1"/>
</dbReference>
<feature type="transmembrane region" description="Helical" evidence="7">
    <location>
        <begin position="12"/>
        <end position="32"/>
    </location>
</feature>
<reference evidence="9" key="1">
    <citation type="submission" date="2012-03" db="EMBL/GenBank/DDBJ databases">
        <title>Complete sequence of chromosome of Deinococcus peraridilitoris DSM 19664.</title>
        <authorList>
            <person name="Lucas S."/>
            <person name="Copeland A."/>
            <person name="Lapidus A."/>
            <person name="Glavina del Rio T."/>
            <person name="Dalin E."/>
            <person name="Tice H."/>
            <person name="Bruce D."/>
            <person name="Goodwin L."/>
            <person name="Pitluck S."/>
            <person name="Peters L."/>
            <person name="Mikhailova N."/>
            <person name="Lu M."/>
            <person name="Kyrpides N."/>
            <person name="Mavromatis K."/>
            <person name="Ivanova N."/>
            <person name="Brettin T."/>
            <person name="Detter J.C."/>
            <person name="Han C."/>
            <person name="Larimer F."/>
            <person name="Land M."/>
            <person name="Hauser L."/>
            <person name="Markowitz V."/>
            <person name="Cheng J.-F."/>
            <person name="Hugenholtz P."/>
            <person name="Woyke T."/>
            <person name="Wu D."/>
            <person name="Pukall R."/>
            <person name="Steenblock K."/>
            <person name="Brambilla E."/>
            <person name="Klenk H.-P."/>
            <person name="Eisen J.A."/>
        </authorList>
    </citation>
    <scope>NUCLEOTIDE SEQUENCE [LARGE SCALE GENOMIC DNA]</scope>
    <source>
        <strain evidence="9">DSM 19664 / LMG 22246 / CIP 109416 / KR-200</strain>
    </source>
</reference>
<evidence type="ECO:0000313" key="8">
    <source>
        <dbReference type="EMBL" id="AFZ67683.1"/>
    </source>
</evidence>
<dbReference type="KEGG" id="dpd:Deipe_2198"/>
<dbReference type="InterPro" id="IPR007140">
    <property type="entry name" value="DUF350"/>
</dbReference>
<evidence type="ECO:0000256" key="3">
    <source>
        <dbReference type="ARBA" id="ARBA00022475"/>
    </source>
</evidence>
<evidence type="ECO:0000256" key="6">
    <source>
        <dbReference type="ARBA" id="ARBA00023136"/>
    </source>
</evidence>
<name>L0A1B8_DEIPD</name>
<evidence type="ECO:0000313" key="9">
    <source>
        <dbReference type="Proteomes" id="UP000010467"/>
    </source>
</evidence>
<evidence type="ECO:0000256" key="4">
    <source>
        <dbReference type="ARBA" id="ARBA00022692"/>
    </source>
</evidence>
<evidence type="ECO:0000256" key="5">
    <source>
        <dbReference type="ARBA" id="ARBA00022989"/>
    </source>
</evidence>
<sequence length="73" mass="7769">MLEATSQTSILLLTILYAILGLALLILGYWIVDRFTPTDAQKKIFEEGNVAVAILMGSFVLGLALVIAAAMTG</sequence>
<proteinExistence type="inferred from homology"/>
<dbReference type="HOGENOM" id="CLU_183870_1_1_0"/>